<dbReference type="EMBL" id="FP929094">
    <property type="protein sequence ID" value="CBX92543.1"/>
    <property type="molecule type" value="Genomic_DNA"/>
</dbReference>
<dbReference type="AlphaFoldDB" id="E4ZMU0"/>
<gene>
    <name evidence="1" type="ORF">LEMA_uP052490.1</name>
</gene>
<accession>E4ZMU0</accession>
<protein>
    <submittedName>
        <fullName evidence="1">Predicted protein</fullName>
    </submittedName>
</protein>
<reference evidence="2" key="1">
    <citation type="journal article" date="2011" name="Nat. Commun.">
        <title>Effector diversification within compartments of the Leptosphaeria maculans genome affected by Repeat-Induced Point mutations.</title>
        <authorList>
            <person name="Rouxel T."/>
            <person name="Grandaubert J."/>
            <person name="Hane J.K."/>
            <person name="Hoede C."/>
            <person name="van de Wouw A.P."/>
            <person name="Couloux A."/>
            <person name="Dominguez V."/>
            <person name="Anthouard V."/>
            <person name="Bally P."/>
            <person name="Bourras S."/>
            <person name="Cozijnsen A.J."/>
            <person name="Ciuffetti L.M."/>
            <person name="Degrave A."/>
            <person name="Dilmaghani A."/>
            <person name="Duret L."/>
            <person name="Fudal I."/>
            <person name="Goodwin S.B."/>
            <person name="Gout L."/>
            <person name="Glaser N."/>
            <person name="Linglin J."/>
            <person name="Kema G.H.J."/>
            <person name="Lapalu N."/>
            <person name="Lawrence C.B."/>
            <person name="May K."/>
            <person name="Meyer M."/>
            <person name="Ollivier B."/>
            <person name="Poulain J."/>
            <person name="Schoch C.L."/>
            <person name="Simon A."/>
            <person name="Spatafora J.W."/>
            <person name="Stachowiak A."/>
            <person name="Turgeon B.G."/>
            <person name="Tyler B.M."/>
            <person name="Vincent D."/>
            <person name="Weissenbach J."/>
            <person name="Amselem J."/>
            <person name="Quesneville H."/>
            <person name="Oliver R.P."/>
            <person name="Wincker P."/>
            <person name="Balesdent M.-H."/>
            <person name="Howlett B.J."/>
        </authorList>
    </citation>
    <scope>NUCLEOTIDE SEQUENCE [LARGE SCALE GENOMIC DNA]</scope>
    <source>
        <strain evidence="2">JN3 / isolate v23.1.3 / race Av1-4-5-6-7-8</strain>
    </source>
</reference>
<proteinExistence type="predicted"/>
<keyword evidence="2" id="KW-1185">Reference proteome</keyword>
<dbReference type="Proteomes" id="UP000002668">
    <property type="component" value="Genome"/>
</dbReference>
<evidence type="ECO:0000313" key="2">
    <source>
        <dbReference type="Proteomes" id="UP000002668"/>
    </source>
</evidence>
<evidence type="ECO:0000313" key="1">
    <source>
        <dbReference type="EMBL" id="CBX92543.1"/>
    </source>
</evidence>
<dbReference type="VEuPathDB" id="FungiDB:LEMA_uP052490.1"/>
<name>E4ZMU0_LEPMJ</name>
<organism evidence="2">
    <name type="scientific">Leptosphaeria maculans (strain JN3 / isolate v23.1.3 / race Av1-4-5-6-7-8)</name>
    <name type="common">Blackleg fungus</name>
    <name type="synonym">Phoma lingam</name>
    <dbReference type="NCBI Taxonomy" id="985895"/>
    <lineage>
        <taxon>Eukaryota</taxon>
        <taxon>Fungi</taxon>
        <taxon>Dikarya</taxon>
        <taxon>Ascomycota</taxon>
        <taxon>Pezizomycotina</taxon>
        <taxon>Dothideomycetes</taxon>
        <taxon>Pleosporomycetidae</taxon>
        <taxon>Pleosporales</taxon>
        <taxon>Pleosporineae</taxon>
        <taxon>Leptosphaeriaceae</taxon>
        <taxon>Plenodomus</taxon>
        <taxon>Plenodomus lingam/Leptosphaeria maculans species complex</taxon>
    </lineage>
</organism>
<dbReference type="InParanoid" id="E4ZMU0"/>
<sequence length="33" mass="3856">MCEGRVTHLQLSFNRHQGTYLQYGTYYACTSNI</sequence>
<dbReference type="HOGENOM" id="CLU_3384912_0_0_1"/>